<reference evidence="2 3" key="1">
    <citation type="submission" date="2014-04" db="EMBL/GenBank/DDBJ databases">
        <authorList>
            <consortium name="DOE Joint Genome Institute"/>
            <person name="Kuo A."/>
            <person name="Gay G."/>
            <person name="Dore J."/>
            <person name="Kohler A."/>
            <person name="Nagy L.G."/>
            <person name="Floudas D."/>
            <person name="Copeland A."/>
            <person name="Barry K.W."/>
            <person name="Cichocki N."/>
            <person name="Veneault-Fourrey C."/>
            <person name="LaButti K."/>
            <person name="Lindquist E.A."/>
            <person name="Lipzen A."/>
            <person name="Lundell T."/>
            <person name="Morin E."/>
            <person name="Murat C."/>
            <person name="Sun H."/>
            <person name="Tunlid A."/>
            <person name="Henrissat B."/>
            <person name="Grigoriev I.V."/>
            <person name="Hibbett D.S."/>
            <person name="Martin F."/>
            <person name="Nordberg H.P."/>
            <person name="Cantor M.N."/>
            <person name="Hua S.X."/>
        </authorList>
    </citation>
    <scope>NUCLEOTIDE SEQUENCE [LARGE SCALE GENOMIC DNA]</scope>
    <source>
        <strain evidence="3">h7</strain>
    </source>
</reference>
<feature type="region of interest" description="Disordered" evidence="1">
    <location>
        <begin position="84"/>
        <end position="105"/>
    </location>
</feature>
<keyword evidence="3" id="KW-1185">Reference proteome</keyword>
<dbReference type="EMBL" id="KN831783">
    <property type="protein sequence ID" value="KIM40315.1"/>
    <property type="molecule type" value="Genomic_DNA"/>
</dbReference>
<reference evidence="3" key="2">
    <citation type="submission" date="2015-01" db="EMBL/GenBank/DDBJ databases">
        <title>Evolutionary Origins and Diversification of the Mycorrhizal Mutualists.</title>
        <authorList>
            <consortium name="DOE Joint Genome Institute"/>
            <consortium name="Mycorrhizal Genomics Consortium"/>
            <person name="Kohler A."/>
            <person name="Kuo A."/>
            <person name="Nagy L.G."/>
            <person name="Floudas D."/>
            <person name="Copeland A."/>
            <person name="Barry K.W."/>
            <person name="Cichocki N."/>
            <person name="Veneault-Fourrey C."/>
            <person name="LaButti K."/>
            <person name="Lindquist E.A."/>
            <person name="Lipzen A."/>
            <person name="Lundell T."/>
            <person name="Morin E."/>
            <person name="Murat C."/>
            <person name="Riley R."/>
            <person name="Ohm R."/>
            <person name="Sun H."/>
            <person name="Tunlid A."/>
            <person name="Henrissat B."/>
            <person name="Grigoriev I.V."/>
            <person name="Hibbett D.S."/>
            <person name="Martin F."/>
        </authorList>
    </citation>
    <scope>NUCLEOTIDE SEQUENCE [LARGE SCALE GENOMIC DNA]</scope>
    <source>
        <strain evidence="3">h7</strain>
    </source>
</reference>
<name>A0A0C3BUG0_HEBCY</name>
<dbReference type="STRING" id="686832.A0A0C3BUG0"/>
<proteinExistence type="predicted"/>
<evidence type="ECO:0000313" key="2">
    <source>
        <dbReference type="EMBL" id="KIM40315.1"/>
    </source>
</evidence>
<dbReference type="OrthoDB" id="4045395at2759"/>
<dbReference type="HOGENOM" id="CLU_060351_0_1_1"/>
<dbReference type="Gene3D" id="2.40.128.320">
    <property type="entry name" value="Protein HRI1, N-terminal domain"/>
    <property type="match status" value="1"/>
</dbReference>
<gene>
    <name evidence="2" type="ORF">M413DRAFT_446497</name>
</gene>
<dbReference type="Pfam" id="PF16815">
    <property type="entry name" value="HRI1"/>
    <property type="match status" value="1"/>
</dbReference>
<dbReference type="Proteomes" id="UP000053424">
    <property type="component" value="Unassembled WGS sequence"/>
</dbReference>
<evidence type="ECO:0000256" key="1">
    <source>
        <dbReference type="SAM" id="MobiDB-lite"/>
    </source>
</evidence>
<organism evidence="2 3">
    <name type="scientific">Hebeloma cylindrosporum</name>
    <dbReference type="NCBI Taxonomy" id="76867"/>
    <lineage>
        <taxon>Eukaryota</taxon>
        <taxon>Fungi</taxon>
        <taxon>Dikarya</taxon>
        <taxon>Basidiomycota</taxon>
        <taxon>Agaricomycotina</taxon>
        <taxon>Agaricomycetes</taxon>
        <taxon>Agaricomycetidae</taxon>
        <taxon>Agaricales</taxon>
        <taxon>Agaricineae</taxon>
        <taxon>Hymenogastraceae</taxon>
        <taxon>Hebeloma</taxon>
    </lineage>
</organism>
<accession>A0A0C3BUG0</accession>
<evidence type="ECO:0000313" key="3">
    <source>
        <dbReference type="Proteomes" id="UP000053424"/>
    </source>
</evidence>
<dbReference type="InterPro" id="IPR031818">
    <property type="entry name" value="Hri1"/>
</dbReference>
<sequence>MPAAYISHRLSIRWIPEEASEPTNTIVLTGARTGAFLDVRFFKEPRRKTLDWAFAGYRYTDPDTPNVVKFRHHIDSRTLDEVEDSGTNINLPDGTTLEVGEMTDPRTGKMAPYEEVWKDEEAGETDTVLFVRSVEGTSWRARVGKWQLALGRGTDGRFWAWQAEEGKDGWIIRDSTESDTRGVTFLPERRDLIGWVEGATVRWHAEEWAVLERTSTEET</sequence>
<dbReference type="InterPro" id="IPR043047">
    <property type="entry name" value="Hri1_N_sf"/>
</dbReference>
<dbReference type="AlphaFoldDB" id="A0A0C3BUG0"/>
<evidence type="ECO:0008006" key="4">
    <source>
        <dbReference type="Google" id="ProtNLM"/>
    </source>
</evidence>
<protein>
    <recommendedName>
        <fullName evidence="4">Protein HRI1</fullName>
    </recommendedName>
</protein>